<proteinExistence type="predicted"/>
<evidence type="ECO:0000256" key="3">
    <source>
        <dbReference type="ARBA" id="ARBA00022989"/>
    </source>
</evidence>
<dbReference type="GO" id="GO:0016020">
    <property type="term" value="C:membrane"/>
    <property type="evidence" value="ECO:0007669"/>
    <property type="project" value="UniProtKB-SubCell"/>
</dbReference>
<comment type="subcellular location">
    <subcellularLocation>
        <location evidence="1">Membrane</location>
        <topology evidence="1">Multi-pass membrane protein</topology>
    </subcellularLocation>
</comment>
<evidence type="ECO:0000256" key="4">
    <source>
        <dbReference type="ARBA" id="ARBA00023136"/>
    </source>
</evidence>
<keyword evidence="2 5" id="KW-0812">Transmembrane</keyword>
<name>A0A369WTX3_9GAMM</name>
<dbReference type="InterPro" id="IPR007300">
    <property type="entry name" value="CidB/LrgB"/>
</dbReference>
<dbReference type="PANTHER" id="PTHR30249:SF0">
    <property type="entry name" value="PLASTIDAL GLYCOLATE_GLYCERATE TRANSLOCATOR 1, CHLOROPLASTIC"/>
    <property type="match status" value="1"/>
</dbReference>
<dbReference type="EMBL" id="QQOH01000002">
    <property type="protein sequence ID" value="RDE22955.1"/>
    <property type="molecule type" value="Genomic_DNA"/>
</dbReference>
<feature type="transmembrane region" description="Helical" evidence="5">
    <location>
        <begin position="217"/>
        <end position="237"/>
    </location>
</feature>
<dbReference type="RefSeq" id="WP_114695589.1">
    <property type="nucleotide sequence ID" value="NZ_QQOH01000002.1"/>
</dbReference>
<accession>A0A369WTX3</accession>
<dbReference type="Pfam" id="PF04172">
    <property type="entry name" value="LrgB"/>
    <property type="match status" value="1"/>
</dbReference>
<feature type="transmembrane region" description="Helical" evidence="5">
    <location>
        <begin position="102"/>
        <end position="124"/>
    </location>
</feature>
<evidence type="ECO:0000313" key="7">
    <source>
        <dbReference type="Proteomes" id="UP000253769"/>
    </source>
</evidence>
<evidence type="ECO:0000256" key="1">
    <source>
        <dbReference type="ARBA" id="ARBA00004141"/>
    </source>
</evidence>
<keyword evidence="3 5" id="KW-1133">Transmembrane helix</keyword>
<feature type="transmembrane region" description="Helical" evidence="5">
    <location>
        <begin position="72"/>
        <end position="90"/>
    </location>
</feature>
<keyword evidence="4 5" id="KW-0472">Membrane</keyword>
<reference evidence="6 7" key="1">
    <citation type="submission" date="2018-07" db="EMBL/GenBank/DDBJ databases">
        <title>Motiliproteus coralliicola sp. nov., a bacterium isolated from Coral.</title>
        <authorList>
            <person name="Wang G."/>
        </authorList>
    </citation>
    <scope>NUCLEOTIDE SEQUENCE [LARGE SCALE GENOMIC DNA]</scope>
    <source>
        <strain evidence="6 7">C34</strain>
    </source>
</reference>
<evidence type="ECO:0000256" key="5">
    <source>
        <dbReference type="SAM" id="Phobius"/>
    </source>
</evidence>
<gene>
    <name evidence="6" type="ORF">DV711_10415</name>
</gene>
<dbReference type="Proteomes" id="UP000253769">
    <property type="component" value="Unassembled WGS sequence"/>
</dbReference>
<keyword evidence="7" id="KW-1185">Reference proteome</keyword>
<dbReference type="AlphaFoldDB" id="A0A369WTX3"/>
<evidence type="ECO:0000313" key="6">
    <source>
        <dbReference type="EMBL" id="RDE22955.1"/>
    </source>
</evidence>
<feature type="transmembrane region" description="Helical" evidence="5">
    <location>
        <begin position="144"/>
        <end position="174"/>
    </location>
</feature>
<evidence type="ECO:0000256" key="2">
    <source>
        <dbReference type="ARBA" id="ARBA00022692"/>
    </source>
</evidence>
<feature type="transmembrane region" description="Helical" evidence="5">
    <location>
        <begin position="15"/>
        <end position="33"/>
    </location>
</feature>
<dbReference type="PANTHER" id="PTHR30249">
    <property type="entry name" value="PUTATIVE SEROTONIN TRANSPORTER"/>
    <property type="match status" value="1"/>
</dbReference>
<organism evidence="6 7">
    <name type="scientific">Motiliproteus coralliicola</name>
    <dbReference type="NCBI Taxonomy" id="2283196"/>
    <lineage>
        <taxon>Bacteria</taxon>
        <taxon>Pseudomonadati</taxon>
        <taxon>Pseudomonadota</taxon>
        <taxon>Gammaproteobacteria</taxon>
        <taxon>Oceanospirillales</taxon>
        <taxon>Oceanospirillaceae</taxon>
        <taxon>Motiliproteus</taxon>
    </lineage>
</organism>
<protein>
    <submittedName>
        <fullName evidence="6">LrgB family protein</fullName>
    </submittedName>
</protein>
<feature type="transmembrane region" description="Helical" evidence="5">
    <location>
        <begin position="40"/>
        <end position="60"/>
    </location>
</feature>
<dbReference type="OrthoDB" id="9811701at2"/>
<sequence length="238" mass="25002">MEQISGLINHLSQTPLLPVALTLIAFQLGVELFNRLKHPAWLPPIVSGGLILVLMLWLLPLDYPSYYEGARWLSFLLGPATVALAIPLFLQFHHIRAMFKPITATLLIGAPLAAGLAMLIAWGLGADTKILISLAPKSVTAPIAVSLADLLGGIGSLAVGIVALTGVVGSLMAAPICRLLKCDDERILGFTMGLNGHGIATARAFEISPTTGAFSSLAMGLTGAYTALFLPLLFGLID</sequence>
<comment type="caution">
    <text evidence="6">The sequence shown here is derived from an EMBL/GenBank/DDBJ whole genome shotgun (WGS) entry which is preliminary data.</text>
</comment>